<reference evidence="1 2" key="1">
    <citation type="submission" date="2021-06" db="EMBL/GenBank/DDBJ databases">
        <authorList>
            <person name="Kallberg Y."/>
            <person name="Tangrot J."/>
            <person name="Rosling A."/>
        </authorList>
    </citation>
    <scope>NUCLEOTIDE SEQUENCE [LARGE SCALE GENOMIC DNA]</scope>
    <source>
        <strain evidence="1 2">120-4 pot B 10/14</strain>
    </source>
</reference>
<accession>A0ABN7WB05</accession>
<organism evidence="1 2">
    <name type="scientific">Gigaspora margarita</name>
    <dbReference type="NCBI Taxonomy" id="4874"/>
    <lineage>
        <taxon>Eukaryota</taxon>
        <taxon>Fungi</taxon>
        <taxon>Fungi incertae sedis</taxon>
        <taxon>Mucoromycota</taxon>
        <taxon>Glomeromycotina</taxon>
        <taxon>Glomeromycetes</taxon>
        <taxon>Diversisporales</taxon>
        <taxon>Gigasporaceae</taxon>
        <taxon>Gigaspora</taxon>
    </lineage>
</organism>
<name>A0ABN7WB05_GIGMA</name>
<comment type="caution">
    <text evidence="1">The sequence shown here is derived from an EMBL/GenBank/DDBJ whole genome shotgun (WGS) entry which is preliminary data.</text>
</comment>
<dbReference type="Proteomes" id="UP000789901">
    <property type="component" value="Unassembled WGS sequence"/>
</dbReference>
<dbReference type="PANTHER" id="PTHR39211:SF1">
    <property type="entry name" value="ABNORMAL SPINDLE-LIKE MICROCEPHALY-ASSOCIATED PROTEIN ASH DOMAIN-CONTAINING PROTEIN"/>
    <property type="match status" value="1"/>
</dbReference>
<evidence type="ECO:0000313" key="1">
    <source>
        <dbReference type="EMBL" id="CAG8822296.1"/>
    </source>
</evidence>
<dbReference type="PANTHER" id="PTHR39211">
    <property type="entry name" value="CHROMOSOME 7, WHOLE GENOME SHOTGUN SEQUENCE"/>
    <property type="match status" value="1"/>
</dbReference>
<protein>
    <submittedName>
        <fullName evidence="1">27029_t:CDS:1</fullName>
    </submittedName>
</protein>
<keyword evidence="2" id="KW-1185">Reference proteome</keyword>
<sequence length="94" mass="11092">MPLSNNHVFDIYMNGIDISHTWIEMLNFFYGSEYSVRSMVIYNKETVPLEFTFKLNLDYDDLTEIVFSTSRISAKLFKILTVELEMDYEDLALT</sequence>
<gene>
    <name evidence="1" type="ORF">GMARGA_LOCUS28055</name>
</gene>
<dbReference type="EMBL" id="CAJVQB010035259">
    <property type="protein sequence ID" value="CAG8822296.1"/>
    <property type="molecule type" value="Genomic_DNA"/>
</dbReference>
<feature type="non-terminal residue" evidence="1">
    <location>
        <position position="94"/>
    </location>
</feature>
<evidence type="ECO:0000313" key="2">
    <source>
        <dbReference type="Proteomes" id="UP000789901"/>
    </source>
</evidence>
<proteinExistence type="predicted"/>